<name>A0A9D4R0F3_DREPO</name>
<gene>
    <name evidence="1" type="ORF">DPMN_092712</name>
</gene>
<dbReference type="EMBL" id="JAIWYP010000003">
    <property type="protein sequence ID" value="KAH3850304.1"/>
    <property type="molecule type" value="Genomic_DNA"/>
</dbReference>
<organism evidence="1 2">
    <name type="scientific">Dreissena polymorpha</name>
    <name type="common">Zebra mussel</name>
    <name type="synonym">Mytilus polymorpha</name>
    <dbReference type="NCBI Taxonomy" id="45954"/>
    <lineage>
        <taxon>Eukaryota</taxon>
        <taxon>Metazoa</taxon>
        <taxon>Spiralia</taxon>
        <taxon>Lophotrochozoa</taxon>
        <taxon>Mollusca</taxon>
        <taxon>Bivalvia</taxon>
        <taxon>Autobranchia</taxon>
        <taxon>Heteroconchia</taxon>
        <taxon>Euheterodonta</taxon>
        <taxon>Imparidentia</taxon>
        <taxon>Neoheterodontei</taxon>
        <taxon>Myida</taxon>
        <taxon>Dreissenoidea</taxon>
        <taxon>Dreissenidae</taxon>
        <taxon>Dreissena</taxon>
    </lineage>
</organism>
<evidence type="ECO:0000313" key="2">
    <source>
        <dbReference type="Proteomes" id="UP000828390"/>
    </source>
</evidence>
<proteinExistence type="predicted"/>
<comment type="caution">
    <text evidence="1">The sequence shown here is derived from an EMBL/GenBank/DDBJ whole genome shotgun (WGS) entry which is preliminary data.</text>
</comment>
<protein>
    <submittedName>
        <fullName evidence="1">Uncharacterized protein</fullName>
    </submittedName>
</protein>
<dbReference type="Proteomes" id="UP000828390">
    <property type="component" value="Unassembled WGS sequence"/>
</dbReference>
<reference evidence="1" key="1">
    <citation type="journal article" date="2019" name="bioRxiv">
        <title>The Genome of the Zebra Mussel, Dreissena polymorpha: A Resource for Invasive Species Research.</title>
        <authorList>
            <person name="McCartney M.A."/>
            <person name="Auch B."/>
            <person name="Kono T."/>
            <person name="Mallez S."/>
            <person name="Zhang Y."/>
            <person name="Obille A."/>
            <person name="Becker A."/>
            <person name="Abrahante J.E."/>
            <person name="Garbe J."/>
            <person name="Badalamenti J.P."/>
            <person name="Herman A."/>
            <person name="Mangelson H."/>
            <person name="Liachko I."/>
            <person name="Sullivan S."/>
            <person name="Sone E.D."/>
            <person name="Koren S."/>
            <person name="Silverstein K.A.T."/>
            <person name="Beckman K.B."/>
            <person name="Gohl D.M."/>
        </authorList>
    </citation>
    <scope>NUCLEOTIDE SEQUENCE</scope>
    <source>
        <strain evidence="1">Duluth1</strain>
        <tissue evidence="1">Whole animal</tissue>
    </source>
</reference>
<dbReference type="AlphaFoldDB" id="A0A9D4R0F3"/>
<accession>A0A9D4R0F3</accession>
<sequence length="74" mass="7979">MAGNPHELEKSRPTVYRTTWNLGTRLLTVESTNGDGFYGKQSLADLSATVPLCIVPHAYISDSVLVSLTSLTSP</sequence>
<keyword evidence="2" id="KW-1185">Reference proteome</keyword>
<reference evidence="1" key="2">
    <citation type="submission" date="2020-11" db="EMBL/GenBank/DDBJ databases">
        <authorList>
            <person name="McCartney M.A."/>
            <person name="Auch B."/>
            <person name="Kono T."/>
            <person name="Mallez S."/>
            <person name="Becker A."/>
            <person name="Gohl D.M."/>
            <person name="Silverstein K.A.T."/>
            <person name="Koren S."/>
            <person name="Bechman K.B."/>
            <person name="Herman A."/>
            <person name="Abrahante J.E."/>
            <person name="Garbe J."/>
        </authorList>
    </citation>
    <scope>NUCLEOTIDE SEQUENCE</scope>
    <source>
        <strain evidence="1">Duluth1</strain>
        <tissue evidence="1">Whole animal</tissue>
    </source>
</reference>
<evidence type="ECO:0000313" key="1">
    <source>
        <dbReference type="EMBL" id="KAH3850304.1"/>
    </source>
</evidence>